<dbReference type="AlphaFoldDB" id="A0A9Y2N085"/>
<dbReference type="EMBL" id="CP127294">
    <property type="protein sequence ID" value="WIX81717.1"/>
    <property type="molecule type" value="Genomic_DNA"/>
</dbReference>
<dbReference type="KEGG" id="acab:QRX50_13615"/>
<proteinExistence type="predicted"/>
<evidence type="ECO:0000313" key="2">
    <source>
        <dbReference type="Proteomes" id="UP001236014"/>
    </source>
</evidence>
<dbReference type="RefSeq" id="WP_285972301.1">
    <property type="nucleotide sequence ID" value="NZ_CP127294.1"/>
</dbReference>
<keyword evidence="2" id="KW-1185">Reference proteome</keyword>
<evidence type="ECO:0000313" key="1">
    <source>
        <dbReference type="EMBL" id="WIX81717.1"/>
    </source>
</evidence>
<gene>
    <name evidence="1" type="ORF">QRX50_13615</name>
</gene>
<dbReference type="Proteomes" id="UP001236014">
    <property type="component" value="Chromosome"/>
</dbReference>
<reference evidence="1 2" key="1">
    <citation type="submission" date="2023-06" db="EMBL/GenBank/DDBJ databases">
        <authorList>
            <person name="Oyuntsetseg B."/>
            <person name="Kim S.B."/>
        </authorList>
    </citation>
    <scope>NUCLEOTIDE SEQUENCE [LARGE SCALE GENOMIC DNA]</scope>
    <source>
        <strain evidence="1 2">2-15</strain>
    </source>
</reference>
<organism evidence="1 2">
    <name type="scientific">Amycolatopsis carbonis</name>
    <dbReference type="NCBI Taxonomy" id="715471"/>
    <lineage>
        <taxon>Bacteria</taxon>
        <taxon>Bacillati</taxon>
        <taxon>Actinomycetota</taxon>
        <taxon>Actinomycetes</taxon>
        <taxon>Pseudonocardiales</taxon>
        <taxon>Pseudonocardiaceae</taxon>
        <taxon>Amycolatopsis</taxon>
    </lineage>
</organism>
<name>A0A9Y2N085_9PSEU</name>
<accession>A0A9Y2N085</accession>
<sequence>MAATFPAVVHAPHYEVLVCDRRGFPEQTNQRLYLSREDAQWAMDRHAVLPGEVGARVVEYELAFYARCLVCGEFPDGENFIYPDWPGLAQCIAASPGWSCTSEQLVFCPHHAPDKEN</sequence>
<protein>
    <submittedName>
        <fullName evidence="1">Uncharacterized protein</fullName>
    </submittedName>
</protein>